<protein>
    <recommendedName>
        <fullName evidence="3">DUF4390 domain-containing protein</fullName>
    </recommendedName>
</protein>
<keyword evidence="2" id="KW-1185">Reference proteome</keyword>
<organism evidence="1 2">
    <name type="scientific">Solemya velesiana gill symbiont</name>
    <dbReference type="NCBI Taxonomy" id="1918948"/>
    <lineage>
        <taxon>Bacteria</taxon>
        <taxon>Pseudomonadati</taxon>
        <taxon>Pseudomonadota</taxon>
        <taxon>Gammaproteobacteria</taxon>
        <taxon>sulfur-oxidizing symbionts</taxon>
    </lineage>
</organism>
<gene>
    <name evidence="1" type="ORF">BOW51_02005</name>
</gene>
<comment type="caution">
    <text evidence="1">The sequence shown here is derived from an EMBL/GenBank/DDBJ whole genome shotgun (WGS) entry which is preliminary data.</text>
</comment>
<dbReference type="EMBL" id="MPRJ01000008">
    <property type="protein sequence ID" value="OOZ37526.1"/>
    <property type="molecule type" value="Genomic_DNA"/>
</dbReference>
<dbReference type="InterPro" id="IPR025500">
    <property type="entry name" value="DUF4390"/>
</dbReference>
<evidence type="ECO:0000313" key="1">
    <source>
        <dbReference type="EMBL" id="OOZ37526.1"/>
    </source>
</evidence>
<reference evidence="1 2" key="1">
    <citation type="submission" date="2016-11" db="EMBL/GenBank/DDBJ databases">
        <title>Mixed transmission modes and dynamic genome evolution in an obligate animal-bacterial symbiosis.</title>
        <authorList>
            <person name="Russell S.L."/>
            <person name="Corbett-Detig R.B."/>
            <person name="Cavanaugh C.M."/>
        </authorList>
    </citation>
    <scope>NUCLEOTIDE SEQUENCE [LARGE SCALE GENOMIC DNA]</scope>
    <source>
        <strain evidence="1">Se-Cadez</strain>
    </source>
</reference>
<dbReference type="Pfam" id="PF14334">
    <property type="entry name" value="DUF4390"/>
    <property type="match status" value="1"/>
</dbReference>
<dbReference type="RefSeq" id="WP_078485858.1">
    <property type="nucleotide sequence ID" value="NZ_MPRJ01000008.1"/>
</dbReference>
<sequence>MSNSCHQKISLIGLVWVALVVAFPAFASADAGFEVTHMELVPDQEQYLLNADIDYRFSDEALEALANGVPLTLEVRLQVRRKGAWIWEQDVLDVRLRYQLRYQALAEIYQVTDLQSGGQQSFVTRQSALSALGQIRKFPVLEQTHLKAGVEYEVALETVLDIEALPLPLRPMAYLTPAWKLTSEWKRWLLVP</sequence>
<dbReference type="AlphaFoldDB" id="A0A1T2KXS9"/>
<accession>A0A1T2KXS9</accession>
<name>A0A1T2KXS9_9GAMM</name>
<proteinExistence type="predicted"/>
<dbReference type="OrthoDB" id="6198507at2"/>
<evidence type="ECO:0008006" key="3">
    <source>
        <dbReference type="Google" id="ProtNLM"/>
    </source>
</evidence>
<dbReference type="Proteomes" id="UP000190896">
    <property type="component" value="Unassembled WGS sequence"/>
</dbReference>
<evidence type="ECO:0000313" key="2">
    <source>
        <dbReference type="Proteomes" id="UP000190896"/>
    </source>
</evidence>